<dbReference type="AlphaFoldDB" id="A0A9W7CL68"/>
<keyword evidence="1" id="KW-0862">Zinc</keyword>
<feature type="region of interest" description="Disordered" evidence="2">
    <location>
        <begin position="1"/>
        <end position="255"/>
    </location>
</feature>
<evidence type="ECO:0000313" key="4">
    <source>
        <dbReference type="EMBL" id="GMI08346.1"/>
    </source>
</evidence>
<feature type="domain" description="C2H2-type" evidence="3">
    <location>
        <begin position="269"/>
        <end position="297"/>
    </location>
</feature>
<keyword evidence="5" id="KW-1185">Reference proteome</keyword>
<feature type="region of interest" description="Disordered" evidence="2">
    <location>
        <begin position="294"/>
        <end position="335"/>
    </location>
</feature>
<gene>
    <name evidence="4" type="ORF">TrVE_jg1921</name>
</gene>
<reference evidence="5" key="1">
    <citation type="journal article" date="2023" name="Commun. Biol.">
        <title>Genome analysis of Parmales, the sister group of diatoms, reveals the evolutionary specialization of diatoms from phago-mixotrophs to photoautotrophs.</title>
        <authorList>
            <person name="Ban H."/>
            <person name="Sato S."/>
            <person name="Yoshikawa S."/>
            <person name="Yamada K."/>
            <person name="Nakamura Y."/>
            <person name="Ichinomiya M."/>
            <person name="Sato N."/>
            <person name="Blanc-Mathieu R."/>
            <person name="Endo H."/>
            <person name="Kuwata A."/>
            <person name="Ogata H."/>
        </authorList>
    </citation>
    <scope>NUCLEOTIDE SEQUENCE [LARGE SCALE GENOMIC DNA]</scope>
    <source>
        <strain evidence="5">NIES 3699</strain>
    </source>
</reference>
<feature type="compositionally biased region" description="Basic and acidic residues" evidence="2">
    <location>
        <begin position="235"/>
        <end position="255"/>
    </location>
</feature>
<evidence type="ECO:0000259" key="3">
    <source>
        <dbReference type="PROSITE" id="PS50157"/>
    </source>
</evidence>
<keyword evidence="1" id="KW-0863">Zinc-finger</keyword>
<feature type="compositionally biased region" description="Basic and acidic residues" evidence="2">
    <location>
        <begin position="20"/>
        <end position="30"/>
    </location>
</feature>
<dbReference type="Proteomes" id="UP001165160">
    <property type="component" value="Unassembled WGS sequence"/>
</dbReference>
<dbReference type="InterPro" id="IPR013087">
    <property type="entry name" value="Znf_C2H2_type"/>
</dbReference>
<protein>
    <recommendedName>
        <fullName evidence="3">C2H2-type domain-containing protein</fullName>
    </recommendedName>
</protein>
<comment type="caution">
    <text evidence="4">The sequence shown here is derived from an EMBL/GenBank/DDBJ whole genome shotgun (WGS) entry which is preliminary data.</text>
</comment>
<dbReference type="EMBL" id="BRXX01000380">
    <property type="protein sequence ID" value="GMI08346.1"/>
    <property type="molecule type" value="Genomic_DNA"/>
</dbReference>
<keyword evidence="1" id="KW-0479">Metal-binding</keyword>
<dbReference type="SMART" id="SM00355">
    <property type="entry name" value="ZnF_C2H2"/>
    <property type="match status" value="2"/>
</dbReference>
<feature type="compositionally biased region" description="Polar residues" evidence="2">
    <location>
        <begin position="191"/>
        <end position="202"/>
    </location>
</feature>
<name>A0A9W7CL68_9STRA</name>
<evidence type="ECO:0000256" key="1">
    <source>
        <dbReference type="PROSITE-ProRule" id="PRU00042"/>
    </source>
</evidence>
<feature type="compositionally biased region" description="Basic and acidic residues" evidence="2">
    <location>
        <begin position="41"/>
        <end position="65"/>
    </location>
</feature>
<dbReference type="Gene3D" id="3.30.160.60">
    <property type="entry name" value="Classic Zinc Finger"/>
    <property type="match status" value="1"/>
</dbReference>
<feature type="compositionally biased region" description="Low complexity" evidence="2">
    <location>
        <begin position="106"/>
        <end position="119"/>
    </location>
</feature>
<organism evidence="4 5">
    <name type="scientific">Triparma verrucosa</name>
    <dbReference type="NCBI Taxonomy" id="1606542"/>
    <lineage>
        <taxon>Eukaryota</taxon>
        <taxon>Sar</taxon>
        <taxon>Stramenopiles</taxon>
        <taxon>Ochrophyta</taxon>
        <taxon>Bolidophyceae</taxon>
        <taxon>Parmales</taxon>
        <taxon>Triparmaceae</taxon>
        <taxon>Triparma</taxon>
    </lineage>
</organism>
<evidence type="ECO:0000313" key="5">
    <source>
        <dbReference type="Proteomes" id="UP001165160"/>
    </source>
</evidence>
<proteinExistence type="predicted"/>
<feature type="compositionally biased region" description="Basic residues" evidence="2">
    <location>
        <begin position="211"/>
        <end position="224"/>
    </location>
</feature>
<evidence type="ECO:0000256" key="2">
    <source>
        <dbReference type="SAM" id="MobiDB-lite"/>
    </source>
</evidence>
<sequence>MSEKSKAINNKFAKMHGRGRSPEVAKHAESVVRASCEQQDLEEKKSEEKKPEAQKDDTVVEEHRAGIITPTQLVFGELDEGPLPPEDISPAEEFPPPEDVDVESSPAVLAPPMMAAPPLSDFVASPRRSTLTAYHPEEDSKPAASSSPPSVLPRTPQGKSCSDSDDGDDEEQPPPVEPVAAKTRASHQRSSHLTSTSLSGEPSHSKGLSAPKKKRGPGRPRGSKNKANTDGQSDVWHRCDQDGCDYKTKRKDDLRRHKANVHDIGVQWHFCDQCDYKAKEKGNLKVHKRNVHGITAPKMAEEDSSNQEENIVPPEDSDFDDSDGPETLESDSEGLQVNSTVDDLSNLEDILTQIAISQSLGIEDETDKRVAEVSDHFGLDVALKRSLKEK</sequence>
<feature type="compositionally biased region" description="Acidic residues" evidence="2">
    <location>
        <begin position="315"/>
        <end position="332"/>
    </location>
</feature>
<accession>A0A9W7CL68</accession>
<dbReference type="GO" id="GO:0008270">
    <property type="term" value="F:zinc ion binding"/>
    <property type="evidence" value="ECO:0007669"/>
    <property type="project" value="UniProtKB-KW"/>
</dbReference>
<dbReference type="PROSITE" id="PS50157">
    <property type="entry name" value="ZINC_FINGER_C2H2_2"/>
    <property type="match status" value="1"/>
</dbReference>
<feature type="compositionally biased region" description="Acidic residues" evidence="2">
    <location>
        <begin position="163"/>
        <end position="172"/>
    </location>
</feature>